<evidence type="ECO:0000256" key="7">
    <source>
        <dbReference type="ARBA" id="ARBA00022801"/>
    </source>
</evidence>
<evidence type="ECO:0000256" key="1">
    <source>
        <dbReference type="ARBA" id="ARBA00004576"/>
    </source>
</evidence>
<dbReference type="GO" id="GO:0000298">
    <property type="term" value="F:endopolyphosphatase activity"/>
    <property type="evidence" value="ECO:0007669"/>
    <property type="project" value="UniProtKB-EC"/>
</dbReference>
<comment type="function">
    <text evidence="12">Catalyzes the hydrolysis of inorganic polyphosphate (polyP) chains of many hundreds of phosphate residues into shorter lengths.</text>
</comment>
<dbReference type="GO" id="GO:0004309">
    <property type="term" value="F:exopolyphosphatase activity"/>
    <property type="evidence" value="ECO:0007669"/>
    <property type="project" value="TreeGrafter"/>
</dbReference>
<keyword evidence="7 12" id="KW-0378">Hydrolase</keyword>
<evidence type="ECO:0000256" key="2">
    <source>
        <dbReference type="ARBA" id="ARBA00010399"/>
    </source>
</evidence>
<comment type="catalytic activity">
    <reaction evidence="12">
        <text>[phosphate](n+1) + n H2O = (n+1) phosphate + n H(+)</text>
        <dbReference type="Rhea" id="RHEA:22452"/>
        <dbReference type="Rhea" id="RHEA-COMP:14280"/>
        <dbReference type="ChEBI" id="CHEBI:15377"/>
        <dbReference type="ChEBI" id="CHEBI:15378"/>
        <dbReference type="ChEBI" id="CHEBI:16838"/>
        <dbReference type="ChEBI" id="CHEBI:43474"/>
        <dbReference type="EC" id="3.6.1.10"/>
    </reaction>
</comment>
<dbReference type="InterPro" id="IPR004843">
    <property type="entry name" value="Calcineurin-like_PHP"/>
</dbReference>
<dbReference type="OrthoDB" id="348678at2759"/>
<feature type="region of interest" description="Disordered" evidence="13">
    <location>
        <begin position="485"/>
        <end position="531"/>
    </location>
</feature>
<dbReference type="PANTHER" id="PTHR10340:SF55">
    <property type="entry name" value="ENDOPOLYPHOSPHATASE"/>
    <property type="match status" value="1"/>
</dbReference>
<dbReference type="STRING" id="1392247.A0A3N4KMY7"/>
<feature type="compositionally biased region" description="Acidic residues" evidence="13">
    <location>
        <begin position="632"/>
        <end position="655"/>
    </location>
</feature>
<dbReference type="GO" id="GO:0006798">
    <property type="term" value="P:polyphosphate catabolic process"/>
    <property type="evidence" value="ECO:0007669"/>
    <property type="project" value="TreeGrafter"/>
</dbReference>
<feature type="compositionally biased region" description="Basic residues" evidence="13">
    <location>
        <begin position="660"/>
        <end position="675"/>
    </location>
</feature>
<evidence type="ECO:0000256" key="13">
    <source>
        <dbReference type="SAM" id="MobiDB-lite"/>
    </source>
</evidence>
<protein>
    <recommendedName>
        <fullName evidence="4 12">Endopolyphosphatase</fullName>
        <ecNumber evidence="3 12">3.6.1.10</ecNumber>
    </recommendedName>
</protein>
<dbReference type="CDD" id="cd00842">
    <property type="entry name" value="MPP_ASMase"/>
    <property type="match status" value="1"/>
</dbReference>
<dbReference type="FunCoup" id="A0A3N4KMY7">
    <property type="interactions" value="207"/>
</dbReference>
<dbReference type="Pfam" id="PF00149">
    <property type="entry name" value="Metallophos"/>
    <property type="match status" value="1"/>
</dbReference>
<evidence type="ECO:0000313" key="17">
    <source>
        <dbReference type="Proteomes" id="UP000277580"/>
    </source>
</evidence>
<dbReference type="InParanoid" id="A0A3N4KMY7"/>
<comment type="subcellular location">
    <subcellularLocation>
        <location evidence="1">Vacuole membrane</location>
        <topology evidence="1">Single-pass type II membrane protein</topology>
    </subcellularLocation>
</comment>
<feature type="region of interest" description="Disordered" evidence="13">
    <location>
        <begin position="618"/>
        <end position="676"/>
    </location>
</feature>
<dbReference type="GO" id="GO:0008081">
    <property type="term" value="F:phosphoric diester hydrolase activity"/>
    <property type="evidence" value="ECO:0007669"/>
    <property type="project" value="TreeGrafter"/>
</dbReference>
<evidence type="ECO:0000256" key="6">
    <source>
        <dbReference type="ARBA" id="ARBA00022692"/>
    </source>
</evidence>
<keyword evidence="8" id="KW-0735">Signal-anchor</keyword>
<keyword evidence="9" id="KW-1133">Transmembrane helix</keyword>
<evidence type="ECO:0000256" key="10">
    <source>
        <dbReference type="ARBA" id="ARBA00023136"/>
    </source>
</evidence>
<comment type="similarity">
    <text evidence="2">Belongs to the endopolyphosphatase PPN1 family.</text>
</comment>
<dbReference type="AlphaFoldDB" id="A0A3N4KMY7"/>
<keyword evidence="5 12" id="KW-0926">Vacuole</keyword>
<evidence type="ECO:0000256" key="8">
    <source>
        <dbReference type="ARBA" id="ARBA00022968"/>
    </source>
</evidence>
<organism evidence="16 17">
    <name type="scientific">Morchella conica CCBAS932</name>
    <dbReference type="NCBI Taxonomy" id="1392247"/>
    <lineage>
        <taxon>Eukaryota</taxon>
        <taxon>Fungi</taxon>
        <taxon>Dikarya</taxon>
        <taxon>Ascomycota</taxon>
        <taxon>Pezizomycotina</taxon>
        <taxon>Pezizomycetes</taxon>
        <taxon>Pezizales</taxon>
        <taxon>Morchellaceae</taxon>
        <taxon>Morchella</taxon>
    </lineage>
</organism>
<dbReference type="InterPro" id="IPR012358">
    <property type="entry name" value="EndopolyPtase_N1"/>
</dbReference>
<feature type="chain" id="PRO_5018186655" description="Endopolyphosphatase" evidence="14">
    <location>
        <begin position="25"/>
        <end position="711"/>
    </location>
</feature>
<name>A0A3N4KMY7_9PEZI</name>
<dbReference type="GO" id="GO:0000324">
    <property type="term" value="C:fungal-type vacuole"/>
    <property type="evidence" value="ECO:0007669"/>
    <property type="project" value="TreeGrafter"/>
</dbReference>
<keyword evidence="6" id="KW-0812">Transmembrane</keyword>
<accession>A0A3N4KMY7</accession>
<dbReference type="PANTHER" id="PTHR10340">
    <property type="entry name" value="SPHINGOMYELIN PHOSPHODIESTERASE"/>
    <property type="match status" value="1"/>
</dbReference>
<dbReference type="EMBL" id="ML119132">
    <property type="protein sequence ID" value="RPB11870.1"/>
    <property type="molecule type" value="Genomic_DNA"/>
</dbReference>
<proteinExistence type="inferred from homology"/>
<evidence type="ECO:0000256" key="9">
    <source>
        <dbReference type="ARBA" id="ARBA00022989"/>
    </source>
</evidence>
<evidence type="ECO:0000256" key="5">
    <source>
        <dbReference type="ARBA" id="ARBA00022554"/>
    </source>
</evidence>
<gene>
    <name evidence="16" type="ORF">P167DRAFT_574789</name>
</gene>
<dbReference type="InterPro" id="IPR041805">
    <property type="entry name" value="ASMase/PPN1_MPP"/>
</dbReference>
<dbReference type="Proteomes" id="UP000277580">
    <property type="component" value="Unassembled WGS sequence"/>
</dbReference>
<reference evidence="16 17" key="1">
    <citation type="journal article" date="2018" name="Nat. Ecol. Evol.">
        <title>Pezizomycetes genomes reveal the molecular basis of ectomycorrhizal truffle lifestyle.</title>
        <authorList>
            <person name="Murat C."/>
            <person name="Payen T."/>
            <person name="Noel B."/>
            <person name="Kuo A."/>
            <person name="Morin E."/>
            <person name="Chen J."/>
            <person name="Kohler A."/>
            <person name="Krizsan K."/>
            <person name="Balestrini R."/>
            <person name="Da Silva C."/>
            <person name="Montanini B."/>
            <person name="Hainaut M."/>
            <person name="Levati E."/>
            <person name="Barry K.W."/>
            <person name="Belfiori B."/>
            <person name="Cichocki N."/>
            <person name="Clum A."/>
            <person name="Dockter R.B."/>
            <person name="Fauchery L."/>
            <person name="Guy J."/>
            <person name="Iotti M."/>
            <person name="Le Tacon F."/>
            <person name="Lindquist E.A."/>
            <person name="Lipzen A."/>
            <person name="Malagnac F."/>
            <person name="Mello A."/>
            <person name="Molinier V."/>
            <person name="Miyauchi S."/>
            <person name="Poulain J."/>
            <person name="Riccioni C."/>
            <person name="Rubini A."/>
            <person name="Sitrit Y."/>
            <person name="Splivallo R."/>
            <person name="Traeger S."/>
            <person name="Wang M."/>
            <person name="Zifcakova L."/>
            <person name="Wipf D."/>
            <person name="Zambonelli A."/>
            <person name="Paolocci F."/>
            <person name="Nowrousian M."/>
            <person name="Ottonello S."/>
            <person name="Baldrian P."/>
            <person name="Spatafora J.W."/>
            <person name="Henrissat B."/>
            <person name="Nagy L.G."/>
            <person name="Aury J.M."/>
            <person name="Wincker P."/>
            <person name="Grigoriev I.V."/>
            <person name="Bonfante P."/>
            <person name="Martin F.M."/>
        </authorList>
    </citation>
    <scope>NUCLEOTIDE SEQUENCE [LARGE SCALE GENOMIC DNA]</scope>
    <source>
        <strain evidence="16 17">CCBAS932</strain>
    </source>
</reference>
<feature type="domain" description="Calcineurin-like phosphoesterase" evidence="15">
    <location>
        <begin position="61"/>
        <end position="321"/>
    </location>
</feature>
<keyword evidence="11" id="KW-0325">Glycoprotein</keyword>
<feature type="signal peptide" evidence="14">
    <location>
        <begin position="1"/>
        <end position="24"/>
    </location>
</feature>
<dbReference type="PIRSF" id="PIRSF027093">
    <property type="entry name" value="EndopolyPtase_N1"/>
    <property type="match status" value="1"/>
</dbReference>
<dbReference type="SUPFAM" id="SSF56300">
    <property type="entry name" value="Metallo-dependent phosphatases"/>
    <property type="match status" value="1"/>
</dbReference>
<keyword evidence="17" id="KW-1185">Reference proteome</keyword>
<evidence type="ECO:0000256" key="12">
    <source>
        <dbReference type="PIRNR" id="PIRNR027093"/>
    </source>
</evidence>
<dbReference type="GO" id="GO:0005774">
    <property type="term" value="C:vacuolar membrane"/>
    <property type="evidence" value="ECO:0007669"/>
    <property type="project" value="UniProtKB-SubCell"/>
</dbReference>
<evidence type="ECO:0000259" key="15">
    <source>
        <dbReference type="Pfam" id="PF00149"/>
    </source>
</evidence>
<evidence type="ECO:0000256" key="3">
    <source>
        <dbReference type="ARBA" id="ARBA00012459"/>
    </source>
</evidence>
<keyword evidence="14" id="KW-0732">Signal</keyword>
<dbReference type="EC" id="3.6.1.10" evidence="3 12"/>
<sequence>MRFTTSTAAIAAFAVCLLAPSTKSSPVNNQPQAHVENLPNAAQQQQVIQTNQEQPKKLKGRFLHISDVHPDPFYVTGSDPLQRCHRGSGNAATLGAETSDCDTPFTLVNATFKWIEENLKDEVDFVIWTGDSARHDNDANIPRSETQILDLNRRISDKMFAVFGKPDNLGDDDPTNDLIVPIIPTLGNNDIFPHNIMTAGPNRITREFSDIWRRFIPQDQYHVFDKGAYFWTQVVPGTNGKMGLGSQGGLSVISLNTIYFFGSNAAVDGCDVKGEAGYEQMEWLKVQLALMRDIGMKAILIGHVPPAWTSTKQSWDETCWKKYVLWSKQYRDVIVGSIYGHMNLDHFLLHDSDELQPPHEDEIRRPKKPRKKTKVSCTGHPSCVEEEPEREDEVMQFDEENPTFTASNAETYLHSLREAFSYLPSPINVVGSSADEVEAASRSYSKKIGGKWGERYILSLVGPSVVPNYFPTLRVVEYNITGLGESRNDNEIRPGPIEEDLDTTTATVTKKKKEPGSPDGPSKTSPPGPAYSMQPFTWLGYTQYYANMTRINGRQPEKQEDEAEAHHKNLELRDVEDREFRYEVEYNTRTDKTYNLKDMTVKNYLKLAQEIVDATLRDSRKKKKAGEKVDGTDVEEYDEEEEEEEVEDVEEEGGDVDASKKKKKDNKKKHNHNHNIKKDKIWHAFVTRAFISTIKGKEFSESPLISTIESS</sequence>
<feature type="compositionally biased region" description="Basic residues" evidence="13">
    <location>
        <begin position="365"/>
        <end position="374"/>
    </location>
</feature>
<dbReference type="InterPro" id="IPR029052">
    <property type="entry name" value="Metallo-depent_PP-like"/>
</dbReference>
<keyword evidence="10 12" id="KW-0472">Membrane</keyword>
<evidence type="ECO:0000313" key="16">
    <source>
        <dbReference type="EMBL" id="RPB11870.1"/>
    </source>
</evidence>
<evidence type="ECO:0000256" key="14">
    <source>
        <dbReference type="SAM" id="SignalP"/>
    </source>
</evidence>
<evidence type="ECO:0000256" key="11">
    <source>
        <dbReference type="ARBA" id="ARBA00023180"/>
    </source>
</evidence>
<feature type="region of interest" description="Disordered" evidence="13">
    <location>
        <begin position="356"/>
        <end position="388"/>
    </location>
</feature>
<evidence type="ECO:0000256" key="4">
    <source>
        <dbReference type="ARBA" id="ARBA00014458"/>
    </source>
</evidence>